<evidence type="ECO:0000313" key="2">
    <source>
        <dbReference type="EMBL" id="CAB3775141.1"/>
    </source>
</evidence>
<evidence type="ECO:0000259" key="1">
    <source>
        <dbReference type="Pfam" id="PF20020"/>
    </source>
</evidence>
<protein>
    <recommendedName>
        <fullName evidence="1">DUF6431 domain-containing protein</fullName>
    </recommendedName>
</protein>
<keyword evidence="3" id="KW-1185">Reference proteome</keyword>
<dbReference type="InterPro" id="IPR045536">
    <property type="entry name" value="DUF6431"/>
</dbReference>
<gene>
    <name evidence="2" type="ORF">LMG29542_08523</name>
</gene>
<evidence type="ECO:0000313" key="3">
    <source>
        <dbReference type="Proteomes" id="UP000494363"/>
    </source>
</evidence>
<dbReference type="AlphaFoldDB" id="A0A6J5FBG8"/>
<feature type="domain" description="DUF6431" evidence="1">
    <location>
        <begin position="85"/>
        <end position="141"/>
    </location>
</feature>
<reference evidence="2 3" key="1">
    <citation type="submission" date="2020-04" db="EMBL/GenBank/DDBJ databases">
        <authorList>
            <person name="De Canck E."/>
        </authorList>
    </citation>
    <scope>NUCLEOTIDE SEQUENCE [LARGE SCALE GENOMIC DNA]</scope>
    <source>
        <strain evidence="2 3">LMG 29542</strain>
    </source>
</reference>
<organism evidence="2 3">
    <name type="scientific">Paraburkholderia humisilvae</name>
    <dbReference type="NCBI Taxonomy" id="627669"/>
    <lineage>
        <taxon>Bacteria</taxon>
        <taxon>Pseudomonadati</taxon>
        <taxon>Pseudomonadota</taxon>
        <taxon>Betaproteobacteria</taxon>
        <taxon>Burkholderiales</taxon>
        <taxon>Burkholderiaceae</taxon>
        <taxon>Paraburkholderia</taxon>
    </lineage>
</organism>
<name>A0A6J5FBG8_9BURK</name>
<dbReference type="EMBL" id="CADIKH010000277">
    <property type="protein sequence ID" value="CAB3775141.1"/>
    <property type="molecule type" value="Genomic_DNA"/>
</dbReference>
<proteinExistence type="predicted"/>
<accession>A0A6J5FBG8</accession>
<dbReference type="Pfam" id="PF20020">
    <property type="entry name" value="DUF6431"/>
    <property type="match status" value="1"/>
</dbReference>
<sequence length="228" mass="25676">MSRDRRGGISERRHERDEADVRMANVALISCDVYQTPYEHQEQTGHASDCICISHSRIASSRCRHYTPVVPSGSLPALWRRFLWGHGFYDRKADRRAGGDLNPVSVPRFQCSSCRRTCSRLPLYICPRRWYSWALQQQVLQLLIAGASLRRAAAIFAPGYHTVRGGAGWQRSTSASPFICAFALRGWVAAWIARIAGLPAAVRSLCARRWRGSITTASLSHDCVFRRS</sequence>
<dbReference type="Proteomes" id="UP000494363">
    <property type="component" value="Unassembled WGS sequence"/>
</dbReference>